<dbReference type="SUPFAM" id="SSF52540">
    <property type="entry name" value="P-loop containing nucleoside triphosphate hydrolases"/>
    <property type="match status" value="1"/>
</dbReference>
<evidence type="ECO:0000256" key="1">
    <source>
        <dbReference type="ARBA" id="ARBA00004370"/>
    </source>
</evidence>
<dbReference type="InterPro" id="IPR050388">
    <property type="entry name" value="ABC_Ni/Peptide_Import"/>
</dbReference>
<comment type="caution">
    <text evidence="6">The sequence shown here is derived from an EMBL/GenBank/DDBJ whole genome shotgun (WGS) entry which is preliminary data.</text>
</comment>
<organism evidence="6">
    <name type="scientific">marine sediment metagenome</name>
    <dbReference type="NCBI Taxonomy" id="412755"/>
    <lineage>
        <taxon>unclassified sequences</taxon>
        <taxon>metagenomes</taxon>
        <taxon>ecological metagenomes</taxon>
    </lineage>
</organism>
<dbReference type="AlphaFoldDB" id="X0VT88"/>
<evidence type="ECO:0000259" key="5">
    <source>
        <dbReference type="Pfam" id="PF00005"/>
    </source>
</evidence>
<dbReference type="GO" id="GO:0005524">
    <property type="term" value="F:ATP binding"/>
    <property type="evidence" value="ECO:0007669"/>
    <property type="project" value="InterPro"/>
</dbReference>
<dbReference type="InterPro" id="IPR027417">
    <property type="entry name" value="P-loop_NTPase"/>
</dbReference>
<protein>
    <recommendedName>
        <fullName evidence="5">ABC transporter domain-containing protein</fullName>
    </recommendedName>
</protein>
<dbReference type="EMBL" id="BARS01032517">
    <property type="protein sequence ID" value="GAG15668.1"/>
    <property type="molecule type" value="Genomic_DNA"/>
</dbReference>
<evidence type="ECO:0000256" key="4">
    <source>
        <dbReference type="ARBA" id="ARBA00023136"/>
    </source>
</evidence>
<dbReference type="GO" id="GO:0016020">
    <property type="term" value="C:membrane"/>
    <property type="evidence" value="ECO:0007669"/>
    <property type="project" value="UniProtKB-SubCell"/>
</dbReference>
<proteinExistence type="predicted"/>
<evidence type="ECO:0000256" key="3">
    <source>
        <dbReference type="ARBA" id="ARBA00022475"/>
    </source>
</evidence>
<evidence type="ECO:0000313" key="6">
    <source>
        <dbReference type="EMBL" id="GAG15668.1"/>
    </source>
</evidence>
<name>X0VT88_9ZZZZ</name>
<keyword evidence="2" id="KW-0813">Transport</keyword>
<feature type="non-terminal residue" evidence="6">
    <location>
        <position position="53"/>
    </location>
</feature>
<dbReference type="Gene3D" id="3.40.50.300">
    <property type="entry name" value="P-loop containing nucleotide triphosphate hydrolases"/>
    <property type="match status" value="1"/>
</dbReference>
<evidence type="ECO:0000256" key="2">
    <source>
        <dbReference type="ARBA" id="ARBA00022448"/>
    </source>
</evidence>
<dbReference type="PANTHER" id="PTHR43297">
    <property type="entry name" value="OLIGOPEPTIDE TRANSPORT ATP-BINDING PROTEIN APPD"/>
    <property type="match status" value="1"/>
</dbReference>
<sequence>MSLFELRGLETRFKTREGVVHAVNGVSFNINKGETLGVVGESGCGKSVTMMSF</sequence>
<reference evidence="6" key="1">
    <citation type="journal article" date="2014" name="Front. Microbiol.">
        <title>High frequency of phylogenetically diverse reductive dehalogenase-homologous genes in deep subseafloor sedimentary metagenomes.</title>
        <authorList>
            <person name="Kawai M."/>
            <person name="Futagami T."/>
            <person name="Toyoda A."/>
            <person name="Takaki Y."/>
            <person name="Nishi S."/>
            <person name="Hori S."/>
            <person name="Arai W."/>
            <person name="Tsubouchi T."/>
            <person name="Morono Y."/>
            <person name="Uchiyama I."/>
            <person name="Ito T."/>
            <person name="Fujiyama A."/>
            <person name="Inagaki F."/>
            <person name="Takami H."/>
        </authorList>
    </citation>
    <scope>NUCLEOTIDE SEQUENCE</scope>
    <source>
        <strain evidence="6">Expedition CK06-06</strain>
    </source>
</reference>
<dbReference type="PANTHER" id="PTHR43297:SF2">
    <property type="entry name" value="DIPEPTIDE TRANSPORT ATP-BINDING PROTEIN DPPD"/>
    <property type="match status" value="1"/>
</dbReference>
<comment type="subcellular location">
    <subcellularLocation>
        <location evidence="1">Membrane</location>
    </subcellularLocation>
</comment>
<keyword evidence="3" id="KW-1003">Cell membrane</keyword>
<dbReference type="InterPro" id="IPR003439">
    <property type="entry name" value="ABC_transporter-like_ATP-bd"/>
</dbReference>
<feature type="domain" description="ABC transporter" evidence="5">
    <location>
        <begin position="23"/>
        <end position="51"/>
    </location>
</feature>
<accession>X0VT88</accession>
<dbReference type="GO" id="GO:0016887">
    <property type="term" value="F:ATP hydrolysis activity"/>
    <property type="evidence" value="ECO:0007669"/>
    <property type="project" value="InterPro"/>
</dbReference>
<keyword evidence="4" id="KW-0472">Membrane</keyword>
<dbReference type="Pfam" id="PF00005">
    <property type="entry name" value="ABC_tran"/>
    <property type="match status" value="1"/>
</dbReference>
<gene>
    <name evidence="6" type="ORF">S01H1_50469</name>
</gene>